<evidence type="ECO:0000313" key="5">
    <source>
        <dbReference type="Proteomes" id="UP000325313"/>
    </source>
</evidence>
<name>A0A5B0Q2F7_PUCGR</name>
<sequence>MQSAKFSPVLTTILLLCAAAFVALFGCNGDKPYCVQLTGPSKEKRTLKSS</sequence>
<evidence type="ECO:0000313" key="3">
    <source>
        <dbReference type="EMBL" id="KAA1124848.1"/>
    </source>
</evidence>
<dbReference type="Proteomes" id="UP000324748">
    <property type="component" value="Unassembled WGS sequence"/>
</dbReference>
<evidence type="ECO:0000256" key="1">
    <source>
        <dbReference type="SAM" id="SignalP"/>
    </source>
</evidence>
<comment type="caution">
    <text evidence="2">The sequence shown here is derived from an EMBL/GenBank/DDBJ whole genome shotgun (WGS) entry which is preliminary data.</text>
</comment>
<protein>
    <recommendedName>
        <fullName evidence="6">Lipoprotein</fullName>
    </recommendedName>
</protein>
<reference evidence="4 5" key="1">
    <citation type="submission" date="2019-05" db="EMBL/GenBank/DDBJ databases">
        <title>Emergence of the Ug99 lineage of the wheat stem rust pathogen through somatic hybridization.</title>
        <authorList>
            <person name="Li F."/>
            <person name="Upadhyaya N.M."/>
            <person name="Sperschneider J."/>
            <person name="Matny O."/>
            <person name="Nguyen-Phuc H."/>
            <person name="Mago R."/>
            <person name="Raley C."/>
            <person name="Miller M.E."/>
            <person name="Silverstein K.A.T."/>
            <person name="Henningsen E."/>
            <person name="Hirsch C.D."/>
            <person name="Visser B."/>
            <person name="Pretorius Z.A."/>
            <person name="Steffenson B.J."/>
            <person name="Schwessinger B."/>
            <person name="Dodds P.N."/>
            <person name="Figueroa M."/>
        </authorList>
    </citation>
    <scope>NUCLEOTIDE SEQUENCE [LARGE SCALE GENOMIC DNA]</scope>
    <source>
        <strain evidence="2">21-0</strain>
        <strain evidence="3 5">Ug99</strain>
    </source>
</reference>
<feature type="signal peptide" evidence="1">
    <location>
        <begin position="1"/>
        <end position="29"/>
    </location>
</feature>
<gene>
    <name evidence="2" type="ORF">PGT21_010753</name>
    <name evidence="3" type="ORF">PGTUg99_035931</name>
</gene>
<evidence type="ECO:0008006" key="6">
    <source>
        <dbReference type="Google" id="ProtNLM"/>
    </source>
</evidence>
<dbReference type="AlphaFoldDB" id="A0A5B0Q2F7"/>
<dbReference type="PROSITE" id="PS51257">
    <property type="entry name" value="PROKAR_LIPOPROTEIN"/>
    <property type="match status" value="1"/>
</dbReference>
<dbReference type="Proteomes" id="UP000325313">
    <property type="component" value="Unassembled WGS sequence"/>
</dbReference>
<evidence type="ECO:0000313" key="4">
    <source>
        <dbReference type="Proteomes" id="UP000324748"/>
    </source>
</evidence>
<dbReference type="EMBL" id="VSWC01000029">
    <property type="protein sequence ID" value="KAA1107342.1"/>
    <property type="molecule type" value="Genomic_DNA"/>
</dbReference>
<accession>A0A5B0Q2F7</accession>
<keyword evidence="4" id="KW-1185">Reference proteome</keyword>
<evidence type="ECO:0000313" key="2">
    <source>
        <dbReference type="EMBL" id="KAA1107342.1"/>
    </source>
</evidence>
<dbReference type="EMBL" id="VDEP01000203">
    <property type="protein sequence ID" value="KAA1124848.1"/>
    <property type="molecule type" value="Genomic_DNA"/>
</dbReference>
<keyword evidence="1" id="KW-0732">Signal</keyword>
<feature type="chain" id="PRO_5036137923" description="Lipoprotein" evidence="1">
    <location>
        <begin position="30"/>
        <end position="50"/>
    </location>
</feature>
<organism evidence="2 4">
    <name type="scientific">Puccinia graminis f. sp. tritici</name>
    <dbReference type="NCBI Taxonomy" id="56615"/>
    <lineage>
        <taxon>Eukaryota</taxon>
        <taxon>Fungi</taxon>
        <taxon>Dikarya</taxon>
        <taxon>Basidiomycota</taxon>
        <taxon>Pucciniomycotina</taxon>
        <taxon>Pucciniomycetes</taxon>
        <taxon>Pucciniales</taxon>
        <taxon>Pucciniaceae</taxon>
        <taxon>Puccinia</taxon>
    </lineage>
</organism>
<proteinExistence type="predicted"/>